<keyword evidence="3" id="KW-0732">Signal</keyword>
<proteinExistence type="predicted"/>
<evidence type="ECO:0000256" key="3">
    <source>
        <dbReference type="SAM" id="SignalP"/>
    </source>
</evidence>
<dbReference type="OrthoDB" id="5604628at2"/>
<name>A0A1L4BV74_9GAMM</name>
<keyword evidence="2" id="KW-0789">Thiol protease inhibitor</keyword>
<dbReference type="AlphaFoldDB" id="A0A1L4BV74"/>
<sequence>MFRVLGILLVFAPSFALAEMTQKYIDSIYTKPIFLDGNHKTINIALPVDSTDGYRWFLVSPDYDYIRPVSYEHESANIEKSKYGGLDSFKLRAHDRFKKAPQKIILHFECFRPFESNPKIFKKDIIVLSLLN</sequence>
<dbReference type="EMBL" id="CP016796">
    <property type="protein sequence ID" value="API87736.1"/>
    <property type="molecule type" value="Genomic_DNA"/>
</dbReference>
<accession>A0A1L4BV74</accession>
<evidence type="ECO:0000256" key="2">
    <source>
        <dbReference type="ARBA" id="ARBA00022704"/>
    </source>
</evidence>
<dbReference type="SUPFAM" id="SSF141066">
    <property type="entry name" value="ICP-like"/>
    <property type="match status" value="1"/>
</dbReference>
<dbReference type="GO" id="GO:0004869">
    <property type="term" value="F:cysteine-type endopeptidase inhibitor activity"/>
    <property type="evidence" value="ECO:0007669"/>
    <property type="project" value="UniProtKB-KW"/>
</dbReference>
<dbReference type="Proteomes" id="UP000184222">
    <property type="component" value="Chromosome"/>
</dbReference>
<organism evidence="4 5">
    <name type="scientific">Francisella uliginis</name>
    <dbReference type="NCBI Taxonomy" id="573570"/>
    <lineage>
        <taxon>Bacteria</taxon>
        <taxon>Pseudomonadati</taxon>
        <taxon>Pseudomonadota</taxon>
        <taxon>Gammaproteobacteria</taxon>
        <taxon>Thiotrichales</taxon>
        <taxon>Francisellaceae</taxon>
        <taxon>Francisella</taxon>
    </lineage>
</organism>
<keyword evidence="1" id="KW-0646">Protease inhibitor</keyword>
<dbReference type="InterPro" id="IPR036331">
    <property type="entry name" value="Chagasin-like_sf"/>
</dbReference>
<feature type="signal peptide" evidence="3">
    <location>
        <begin position="1"/>
        <end position="18"/>
    </location>
</feature>
<gene>
    <name evidence="4" type="ORF">F7310_01520</name>
</gene>
<evidence type="ECO:0000313" key="5">
    <source>
        <dbReference type="Proteomes" id="UP000184222"/>
    </source>
</evidence>
<evidence type="ECO:0008006" key="6">
    <source>
        <dbReference type="Google" id="ProtNLM"/>
    </source>
</evidence>
<protein>
    <recommendedName>
        <fullName evidence="6">Proteinase inhibitor I42 chagasin domain-containing protein</fullName>
    </recommendedName>
</protein>
<dbReference type="KEGG" id="frx:F7310_01520"/>
<dbReference type="STRING" id="573570.F7310_01520"/>
<evidence type="ECO:0000256" key="1">
    <source>
        <dbReference type="ARBA" id="ARBA00022690"/>
    </source>
</evidence>
<evidence type="ECO:0000313" key="4">
    <source>
        <dbReference type="EMBL" id="API87736.1"/>
    </source>
</evidence>
<keyword evidence="5" id="KW-1185">Reference proteome</keyword>
<dbReference type="Gene3D" id="2.60.40.2020">
    <property type="match status" value="1"/>
</dbReference>
<reference evidence="4 5" key="1">
    <citation type="journal article" date="2016" name="Appl. Environ. Microbiol.">
        <title>Whole genome relationships among Francisella bacteria of diverse origin define new species and provide specific regions for detection.</title>
        <authorList>
            <person name="Challacombe J.F."/>
            <person name="Petersen J.M."/>
            <person name="Gallegos-Graves V."/>
            <person name="Hodge D."/>
            <person name="Pillai S."/>
            <person name="Kuske C.R."/>
        </authorList>
    </citation>
    <scope>NUCLEOTIDE SEQUENCE [LARGE SCALE GENOMIC DNA]</scope>
    <source>
        <strain evidence="5">TX07-7310</strain>
    </source>
</reference>
<feature type="chain" id="PRO_5009857967" description="Proteinase inhibitor I42 chagasin domain-containing protein" evidence="3">
    <location>
        <begin position="19"/>
        <end position="132"/>
    </location>
</feature>